<feature type="transmembrane region" description="Helical" evidence="1">
    <location>
        <begin position="20"/>
        <end position="41"/>
    </location>
</feature>
<dbReference type="RefSeq" id="WP_185819087.1">
    <property type="nucleotide sequence ID" value="NZ_JACMYG010000040.1"/>
</dbReference>
<evidence type="ECO:0000313" key="2">
    <source>
        <dbReference type="EMBL" id="MBC2693141.1"/>
    </source>
</evidence>
<protein>
    <submittedName>
        <fullName evidence="2">Uncharacterized protein</fullName>
    </submittedName>
</protein>
<keyword evidence="1" id="KW-1133">Transmembrane helix</keyword>
<dbReference type="Proteomes" id="UP000526003">
    <property type="component" value="Unassembled WGS sequence"/>
</dbReference>
<reference evidence="2 3" key="1">
    <citation type="submission" date="2020-08" db="EMBL/GenBank/DDBJ databases">
        <title>Pseudomonas sp. nov.</title>
        <authorList>
            <person name="Gieschler S."/>
            <person name="Fiedler G."/>
            <person name="Brinks E."/>
            <person name="Boehnlein C."/>
            <person name="Franz C.M.A.P."/>
            <person name="Kabisch J."/>
        </authorList>
    </citation>
    <scope>NUCLEOTIDE SEQUENCE [LARGE SCALE GENOMIC DNA]</scope>
    <source>
        <strain evidence="2 3">MBT-1</strain>
    </source>
</reference>
<feature type="transmembrane region" description="Helical" evidence="1">
    <location>
        <begin position="47"/>
        <end position="64"/>
    </location>
</feature>
<organism evidence="2 3">
    <name type="scientific">Pseudomonas kielensis</name>
    <dbReference type="NCBI Taxonomy" id="2762577"/>
    <lineage>
        <taxon>Bacteria</taxon>
        <taxon>Pseudomonadati</taxon>
        <taxon>Pseudomonadota</taxon>
        <taxon>Gammaproteobacteria</taxon>
        <taxon>Pseudomonadales</taxon>
        <taxon>Pseudomonadaceae</taxon>
        <taxon>Pseudomonas</taxon>
    </lineage>
</organism>
<dbReference type="EMBL" id="JACMYG010000040">
    <property type="protein sequence ID" value="MBC2693141.1"/>
    <property type="molecule type" value="Genomic_DNA"/>
</dbReference>
<sequence>MQAGVAANRTWHSKDTSAAIGFFFSMTLSGAGALFGVVAAASRATTLMGPLGIAITLGMLAYGISQWAKSKESTPFEQWAKRCYFGNANENPKVHWIRPDQAHIAIAELNAITLGLGAGIHFRLRLTGLSSPDDGGLIPGLSAPVYEQCLEYRVSLPYFDATRSAYRWAVTIHRRGDETGNQSLGGEVIVEGEWNPPPVLTSASERRAALKASTRPRQPDYKENSITPRVNLRTVRSTDGSPMPVKDIQGAIVLLLESRHYNIEGATLSLTYWPDRDVQDAYAELSTMDFL</sequence>
<keyword evidence="3" id="KW-1185">Reference proteome</keyword>
<evidence type="ECO:0000256" key="1">
    <source>
        <dbReference type="SAM" id="Phobius"/>
    </source>
</evidence>
<name>A0A7X1GIS3_9PSED</name>
<evidence type="ECO:0000313" key="3">
    <source>
        <dbReference type="Proteomes" id="UP000526003"/>
    </source>
</evidence>
<accession>A0A7X1GIS3</accession>
<comment type="caution">
    <text evidence="2">The sequence shown here is derived from an EMBL/GenBank/DDBJ whole genome shotgun (WGS) entry which is preliminary data.</text>
</comment>
<keyword evidence="1" id="KW-0472">Membrane</keyword>
<keyword evidence="1" id="KW-0812">Transmembrane</keyword>
<proteinExistence type="predicted"/>
<gene>
    <name evidence="2" type="ORF">H7995_25470</name>
</gene>
<dbReference type="AlphaFoldDB" id="A0A7X1GIS3"/>